<name>A0AA36MW47_9DINO</name>
<dbReference type="Proteomes" id="UP001178507">
    <property type="component" value="Unassembled WGS sequence"/>
</dbReference>
<reference evidence="1" key="1">
    <citation type="submission" date="2023-08" db="EMBL/GenBank/DDBJ databases">
        <authorList>
            <person name="Chen Y."/>
            <person name="Shah S."/>
            <person name="Dougan E. K."/>
            <person name="Thang M."/>
            <person name="Chan C."/>
        </authorList>
    </citation>
    <scope>NUCLEOTIDE SEQUENCE</scope>
</reference>
<keyword evidence="2" id="KW-1185">Reference proteome</keyword>
<accession>A0AA36MW47</accession>
<protein>
    <submittedName>
        <fullName evidence="1">Uncharacterized protein</fullName>
    </submittedName>
</protein>
<dbReference type="EMBL" id="CAUJNA010000867">
    <property type="protein sequence ID" value="CAJ1382036.1"/>
    <property type="molecule type" value="Genomic_DNA"/>
</dbReference>
<sequence length="49" mass="5324">MSELQVIGNEYPVTSPTFGPSGDLFAVSSSGDIFRYSSIEGYDNECRAE</sequence>
<dbReference type="AlphaFoldDB" id="A0AA36MW47"/>
<gene>
    <name evidence="1" type="ORF">EVOR1521_LOCUS9526</name>
</gene>
<evidence type="ECO:0000313" key="1">
    <source>
        <dbReference type="EMBL" id="CAJ1382036.1"/>
    </source>
</evidence>
<organism evidence="1 2">
    <name type="scientific">Effrenium voratum</name>
    <dbReference type="NCBI Taxonomy" id="2562239"/>
    <lineage>
        <taxon>Eukaryota</taxon>
        <taxon>Sar</taxon>
        <taxon>Alveolata</taxon>
        <taxon>Dinophyceae</taxon>
        <taxon>Suessiales</taxon>
        <taxon>Symbiodiniaceae</taxon>
        <taxon>Effrenium</taxon>
    </lineage>
</organism>
<evidence type="ECO:0000313" key="2">
    <source>
        <dbReference type="Proteomes" id="UP001178507"/>
    </source>
</evidence>
<comment type="caution">
    <text evidence="1">The sequence shown here is derived from an EMBL/GenBank/DDBJ whole genome shotgun (WGS) entry which is preliminary data.</text>
</comment>
<proteinExistence type="predicted"/>